<dbReference type="OrthoDB" id="5418055at2759"/>
<dbReference type="GO" id="GO:0005743">
    <property type="term" value="C:mitochondrial inner membrane"/>
    <property type="evidence" value="ECO:0007669"/>
    <property type="project" value="TreeGrafter"/>
</dbReference>
<comment type="caution">
    <text evidence="8">The sequence shown here is derived from an EMBL/GenBank/DDBJ whole genome shotgun (WGS) entry which is preliminary data.</text>
</comment>
<dbReference type="CDD" id="cd00091">
    <property type="entry name" value="NUC"/>
    <property type="match status" value="1"/>
</dbReference>
<organism evidence="8 9">
    <name type="scientific">Araneus ventricosus</name>
    <name type="common">Orbweaver spider</name>
    <name type="synonym">Epeira ventricosa</name>
    <dbReference type="NCBI Taxonomy" id="182803"/>
    <lineage>
        <taxon>Eukaryota</taxon>
        <taxon>Metazoa</taxon>
        <taxon>Ecdysozoa</taxon>
        <taxon>Arthropoda</taxon>
        <taxon>Chelicerata</taxon>
        <taxon>Arachnida</taxon>
        <taxon>Araneae</taxon>
        <taxon>Araneomorphae</taxon>
        <taxon>Entelegynae</taxon>
        <taxon>Araneoidea</taxon>
        <taxon>Araneidae</taxon>
        <taxon>Araneus</taxon>
    </lineage>
</organism>
<dbReference type="GO" id="GO:0004521">
    <property type="term" value="F:RNA endonuclease activity"/>
    <property type="evidence" value="ECO:0007669"/>
    <property type="project" value="TreeGrafter"/>
</dbReference>
<reference evidence="8 9" key="1">
    <citation type="journal article" date="2019" name="Sci. Rep.">
        <title>Orb-weaving spider Araneus ventricosus genome elucidates the spidroin gene catalogue.</title>
        <authorList>
            <person name="Kono N."/>
            <person name="Nakamura H."/>
            <person name="Ohtoshi R."/>
            <person name="Moran D.A.P."/>
            <person name="Shinohara A."/>
            <person name="Yoshida Y."/>
            <person name="Fujiwara M."/>
            <person name="Mori M."/>
            <person name="Tomita M."/>
            <person name="Arakawa K."/>
        </authorList>
    </citation>
    <scope>NUCLEOTIDE SEQUENCE [LARGE SCALE GENOMIC DNA]</scope>
</reference>
<feature type="binding site" evidence="5">
    <location>
        <position position="170"/>
    </location>
    <ligand>
        <name>Mg(2+)</name>
        <dbReference type="ChEBI" id="CHEBI:18420"/>
        <note>catalytic</note>
    </ligand>
</feature>
<dbReference type="GO" id="GO:0006309">
    <property type="term" value="P:apoptotic DNA fragmentation"/>
    <property type="evidence" value="ECO:0007669"/>
    <property type="project" value="TreeGrafter"/>
</dbReference>
<dbReference type="PANTHER" id="PTHR13966">
    <property type="entry name" value="ENDONUCLEASE RELATED"/>
    <property type="match status" value="1"/>
</dbReference>
<dbReference type="SUPFAM" id="SSF54060">
    <property type="entry name" value="His-Me finger endonucleases"/>
    <property type="match status" value="1"/>
</dbReference>
<gene>
    <name evidence="8" type="primary">ENDOG</name>
    <name evidence="8" type="ORF">AVEN_200322_1</name>
</gene>
<keyword evidence="5" id="KW-0479">Metal-binding</keyword>
<dbReference type="InterPro" id="IPR040255">
    <property type="entry name" value="Non-specific_endonuclease"/>
</dbReference>
<feature type="domain" description="ENPP1-3/EXOG-like endonuclease/phosphodiesterase" evidence="6">
    <location>
        <begin position="73"/>
        <end position="206"/>
    </location>
</feature>
<dbReference type="Pfam" id="PF01223">
    <property type="entry name" value="Endonuclease_NS"/>
    <property type="match status" value="1"/>
</dbReference>
<keyword evidence="9" id="KW-1185">Reference proteome</keyword>
<dbReference type="Gene3D" id="3.40.570.10">
    <property type="entry name" value="Extracellular Endonuclease, subunit A"/>
    <property type="match status" value="1"/>
</dbReference>
<sequence>MTMRYSFVAGAVGFFGGMLYRDKRPLNKFEIFAANPVQPVVDTSEHMEIDQSDDFVSRTMKFGFPGVDTIRSRKSFVLSYDRRNRVPHWVFEHLTTEHITPNENVNKKKCEFFEDDSIHAYFRSTDDDYKGSGFDRGHLAAASNHRSKQEYLDDTFVLSNIAPQVGKGFNQDAWEKLEEHVKKLVKNYKNVYVCTGPLYIPRFVIK</sequence>
<dbReference type="InterPro" id="IPR001604">
    <property type="entry name" value="Endo_G_ENPP1-like_dom"/>
</dbReference>
<dbReference type="EMBL" id="BGPR01024282">
    <property type="protein sequence ID" value="GBN92248.1"/>
    <property type="molecule type" value="Genomic_DNA"/>
</dbReference>
<evidence type="ECO:0000259" key="7">
    <source>
        <dbReference type="SMART" id="SM00892"/>
    </source>
</evidence>
<keyword evidence="2" id="KW-0540">Nuclease</keyword>
<dbReference type="GO" id="GO:0046872">
    <property type="term" value="F:metal ion binding"/>
    <property type="evidence" value="ECO:0007669"/>
    <property type="project" value="UniProtKB-KW"/>
</dbReference>
<keyword evidence="3 8" id="KW-0255">Endonuclease</keyword>
<evidence type="ECO:0000256" key="1">
    <source>
        <dbReference type="ARBA" id="ARBA00010052"/>
    </source>
</evidence>
<dbReference type="InterPro" id="IPR020821">
    <property type="entry name" value="ENPP1-3/EXOG-like_nuc-like"/>
</dbReference>
<feature type="domain" description="DNA/RNA non-specific endonuclease/pyrophosphatase/phosphodiesterase" evidence="7">
    <location>
        <begin position="72"/>
        <end position="203"/>
    </location>
</feature>
<dbReference type="SMART" id="SM00892">
    <property type="entry name" value="Endonuclease_NS"/>
    <property type="match status" value="1"/>
</dbReference>
<name>A0A4Y2SV34_ARAVE</name>
<keyword evidence="3 8" id="KW-0378">Hydrolase</keyword>
<dbReference type="SMART" id="SM00477">
    <property type="entry name" value="NUC"/>
    <property type="match status" value="1"/>
</dbReference>
<evidence type="ECO:0000259" key="6">
    <source>
        <dbReference type="SMART" id="SM00477"/>
    </source>
</evidence>
<feature type="active site" description="Proton acceptor" evidence="4">
    <location>
        <position position="138"/>
    </location>
</feature>
<evidence type="ECO:0000256" key="5">
    <source>
        <dbReference type="PIRSR" id="PIRSR640255-2"/>
    </source>
</evidence>
<evidence type="ECO:0000256" key="4">
    <source>
        <dbReference type="PIRSR" id="PIRSR640255-1"/>
    </source>
</evidence>
<dbReference type="Proteomes" id="UP000499080">
    <property type="component" value="Unassembled WGS sequence"/>
</dbReference>
<dbReference type="GO" id="GO:0000014">
    <property type="term" value="F:single-stranded DNA endodeoxyribonuclease activity"/>
    <property type="evidence" value="ECO:0007669"/>
    <property type="project" value="TreeGrafter"/>
</dbReference>
<evidence type="ECO:0000256" key="2">
    <source>
        <dbReference type="ARBA" id="ARBA00022722"/>
    </source>
</evidence>
<dbReference type="GO" id="GO:0005634">
    <property type="term" value="C:nucleus"/>
    <property type="evidence" value="ECO:0007669"/>
    <property type="project" value="TreeGrafter"/>
</dbReference>
<evidence type="ECO:0000313" key="8">
    <source>
        <dbReference type="EMBL" id="GBN92248.1"/>
    </source>
</evidence>
<comment type="similarity">
    <text evidence="1">Belongs to the DNA/RNA non-specific endonuclease family.</text>
</comment>
<proteinExistence type="inferred from homology"/>
<accession>A0A4Y2SV34</accession>
<dbReference type="InterPro" id="IPR044925">
    <property type="entry name" value="His-Me_finger_sf"/>
</dbReference>
<evidence type="ECO:0000313" key="9">
    <source>
        <dbReference type="Proteomes" id="UP000499080"/>
    </source>
</evidence>
<evidence type="ECO:0000256" key="3">
    <source>
        <dbReference type="ARBA" id="ARBA00022759"/>
    </source>
</evidence>
<protein>
    <submittedName>
        <fullName evidence="8">Endonuclease G, mitochondrial</fullName>
    </submittedName>
</protein>
<dbReference type="GO" id="GO:0003676">
    <property type="term" value="F:nucleic acid binding"/>
    <property type="evidence" value="ECO:0007669"/>
    <property type="project" value="InterPro"/>
</dbReference>
<dbReference type="AlphaFoldDB" id="A0A4Y2SV34"/>
<dbReference type="PANTHER" id="PTHR13966:SF5">
    <property type="entry name" value="ENDONUCLEASE G, MITOCHONDRIAL"/>
    <property type="match status" value="1"/>
</dbReference>
<dbReference type="InterPro" id="IPR044929">
    <property type="entry name" value="DNA/RNA_non-sp_Endonuclease_sf"/>
</dbReference>